<dbReference type="Proteomes" id="UP001214521">
    <property type="component" value="Unassembled WGS sequence"/>
</dbReference>
<name>A0AAI9CBE1_STEMA</name>
<feature type="compositionally biased region" description="Basic and acidic residues" evidence="1">
    <location>
        <begin position="45"/>
        <end position="72"/>
    </location>
</feature>
<reference evidence="2" key="1">
    <citation type="submission" date="2022-07" db="EMBL/GenBank/DDBJ databases">
        <authorList>
            <consortium name="Clinical and Environmental Microbiology Branch: Whole genome sequencing antimicrobial resistance pathogens in the healthcare setting"/>
        </authorList>
    </citation>
    <scope>NUCLEOTIDE SEQUENCE</scope>
    <source>
        <strain evidence="2">Stenotrophomonas_maltophilia_2021CK-00905</strain>
    </source>
</reference>
<dbReference type="RefSeq" id="WP_080353402.1">
    <property type="nucleotide sequence ID" value="NZ_JVJN01000193.1"/>
</dbReference>
<dbReference type="InterPro" id="IPR019294">
    <property type="entry name" value="Translation_reg_Com"/>
</dbReference>
<keyword evidence="2" id="KW-0238">DNA-binding</keyword>
<dbReference type="EMBL" id="ABLOMU010000021">
    <property type="protein sequence ID" value="EKT4441580.1"/>
    <property type="molecule type" value="Genomic_DNA"/>
</dbReference>
<proteinExistence type="predicted"/>
<evidence type="ECO:0000313" key="2">
    <source>
        <dbReference type="EMBL" id="EKT4441580.1"/>
    </source>
</evidence>
<dbReference type="AlphaFoldDB" id="A0AAI9CBE1"/>
<dbReference type="Pfam" id="PF10122">
    <property type="entry name" value="Zn_ribbon_Com"/>
    <property type="match status" value="1"/>
</dbReference>
<accession>A0AAI9CBE1</accession>
<organism evidence="2 3">
    <name type="scientific">Stenotrophomonas maltophilia</name>
    <name type="common">Pseudomonas maltophilia</name>
    <name type="synonym">Xanthomonas maltophilia</name>
    <dbReference type="NCBI Taxonomy" id="40324"/>
    <lineage>
        <taxon>Bacteria</taxon>
        <taxon>Pseudomonadati</taxon>
        <taxon>Pseudomonadota</taxon>
        <taxon>Gammaproteobacteria</taxon>
        <taxon>Lysobacterales</taxon>
        <taxon>Lysobacteraceae</taxon>
        <taxon>Stenotrophomonas</taxon>
        <taxon>Stenotrophomonas maltophilia group</taxon>
    </lineage>
</organism>
<evidence type="ECO:0000313" key="3">
    <source>
        <dbReference type="Proteomes" id="UP001214521"/>
    </source>
</evidence>
<gene>
    <name evidence="2" type="ORF">QEK83_002234</name>
</gene>
<protein>
    <submittedName>
        <fullName evidence="2">Com family DNA-binding transcriptional regulator</fullName>
    </submittedName>
</protein>
<dbReference type="GO" id="GO:0003677">
    <property type="term" value="F:DNA binding"/>
    <property type="evidence" value="ECO:0007669"/>
    <property type="project" value="UniProtKB-KW"/>
</dbReference>
<feature type="region of interest" description="Disordered" evidence="1">
    <location>
        <begin position="32"/>
        <end position="84"/>
    </location>
</feature>
<evidence type="ECO:0000256" key="1">
    <source>
        <dbReference type="SAM" id="MobiDB-lite"/>
    </source>
</evidence>
<sequence length="84" mass="9633">MTGRQNLRCGACARLLAKAAGDYDLQMKCPRCGDMNHMKAQSLSTDRRERHHEEGSTHEKRTDPRRCPDRPADLAGQQLRRPHH</sequence>
<comment type="caution">
    <text evidence="2">The sequence shown here is derived from an EMBL/GenBank/DDBJ whole genome shotgun (WGS) entry which is preliminary data.</text>
</comment>